<accession>A0A5C6MBF1</accession>
<sequence>MTELFLGCPVWACESWKGSLFTRTASRREWLPQYSSVFRTVEGNSTFYALPPLDRFHEWGSAATPGFRFCLKVSRSITHDCRLRNADTELSRFTAAAEVLSSYQVLGPSFIQLPPDFSPAEAPALQDFLNQLPTHLPWAVEVRHHAWFDQGRHEQWLIDLLTHRGLDFVIFDSRPLYSAPLRQMTWNASRNLENPKLHCDTRSPDDTPS</sequence>
<evidence type="ECO:0000313" key="1">
    <source>
        <dbReference type="EMBL" id="TWW11543.1"/>
    </source>
</evidence>
<comment type="caution">
    <text evidence="1">The sequence shown here is derived from an EMBL/GenBank/DDBJ whole genome shotgun (WGS) entry which is preliminary data.</text>
</comment>
<organism evidence="1 2">
    <name type="scientific">Planctomyces bekefii</name>
    <dbReference type="NCBI Taxonomy" id="1653850"/>
    <lineage>
        <taxon>Bacteria</taxon>
        <taxon>Pseudomonadati</taxon>
        <taxon>Planctomycetota</taxon>
        <taxon>Planctomycetia</taxon>
        <taxon>Planctomycetales</taxon>
        <taxon>Planctomycetaceae</taxon>
        <taxon>Planctomyces</taxon>
    </lineage>
</organism>
<reference evidence="1 2" key="2">
    <citation type="submission" date="2019-08" db="EMBL/GenBank/DDBJ databases">
        <authorList>
            <person name="Henke P."/>
        </authorList>
    </citation>
    <scope>NUCLEOTIDE SEQUENCE [LARGE SCALE GENOMIC DNA]</scope>
    <source>
        <strain evidence="1">Phe10_nw2017</strain>
    </source>
</reference>
<dbReference type="AlphaFoldDB" id="A0A5C6MBF1"/>
<dbReference type="InterPro" id="IPR002763">
    <property type="entry name" value="DUF72"/>
</dbReference>
<evidence type="ECO:0000313" key="2">
    <source>
        <dbReference type="Proteomes" id="UP000321083"/>
    </source>
</evidence>
<evidence type="ECO:0008006" key="3">
    <source>
        <dbReference type="Google" id="ProtNLM"/>
    </source>
</evidence>
<dbReference type="EMBL" id="SRHE01000053">
    <property type="protein sequence ID" value="TWW11543.1"/>
    <property type="molecule type" value="Genomic_DNA"/>
</dbReference>
<keyword evidence="2" id="KW-1185">Reference proteome</keyword>
<dbReference type="Gene3D" id="3.20.20.410">
    <property type="entry name" value="Protein of unknown function UPF0759"/>
    <property type="match status" value="1"/>
</dbReference>
<dbReference type="Proteomes" id="UP000321083">
    <property type="component" value="Unassembled WGS sequence"/>
</dbReference>
<protein>
    <recommendedName>
        <fullName evidence="3">DUF72 domain-containing protein</fullName>
    </recommendedName>
</protein>
<proteinExistence type="predicted"/>
<dbReference type="Pfam" id="PF01904">
    <property type="entry name" value="DUF72"/>
    <property type="match status" value="1"/>
</dbReference>
<name>A0A5C6MBF1_9PLAN</name>
<dbReference type="PANTHER" id="PTHR30348">
    <property type="entry name" value="UNCHARACTERIZED PROTEIN YECE"/>
    <property type="match status" value="1"/>
</dbReference>
<gene>
    <name evidence="1" type="ORF">E3A20_04490</name>
</gene>
<dbReference type="PANTHER" id="PTHR30348:SF9">
    <property type="entry name" value="UPF0759 PROTEIN YECE"/>
    <property type="match status" value="1"/>
</dbReference>
<reference evidence="1 2" key="1">
    <citation type="submission" date="2019-08" db="EMBL/GenBank/DDBJ databases">
        <title>100 year-old enigma solved: identification of Planctomyces bekefii, the type genus and species of the phylum Planctomycetes.</title>
        <authorList>
            <person name="Svetlana D.N."/>
            <person name="Overmann J."/>
        </authorList>
    </citation>
    <scope>NUCLEOTIDE SEQUENCE [LARGE SCALE GENOMIC DNA]</scope>
    <source>
        <strain evidence="1">Phe10_nw2017</strain>
    </source>
</reference>
<dbReference type="SUPFAM" id="SSF117396">
    <property type="entry name" value="TM1631-like"/>
    <property type="match status" value="1"/>
</dbReference>
<dbReference type="InterPro" id="IPR036520">
    <property type="entry name" value="UPF0759_sf"/>
</dbReference>